<dbReference type="InterPro" id="IPR036683">
    <property type="entry name" value="CO_DH_flav_C_dom_sf"/>
</dbReference>
<feature type="domain" description="FAD-binding PCMH-type" evidence="4">
    <location>
        <begin position="1"/>
        <end position="177"/>
    </location>
</feature>
<keyword evidence="2" id="KW-0274">FAD</keyword>
<dbReference type="PROSITE" id="PS51387">
    <property type="entry name" value="FAD_PCMH"/>
    <property type="match status" value="1"/>
</dbReference>
<dbReference type="PANTHER" id="PTHR42659">
    <property type="entry name" value="XANTHINE DEHYDROGENASE SUBUNIT C-RELATED"/>
    <property type="match status" value="1"/>
</dbReference>
<dbReference type="Proteomes" id="UP000322822">
    <property type="component" value="Chromosome 1"/>
</dbReference>
<evidence type="ECO:0000259" key="4">
    <source>
        <dbReference type="PROSITE" id="PS51387"/>
    </source>
</evidence>
<dbReference type="Pfam" id="PF00941">
    <property type="entry name" value="FAD_binding_5"/>
    <property type="match status" value="1"/>
</dbReference>
<dbReference type="RefSeq" id="WP_150372175.1">
    <property type="nucleotide sequence ID" value="NZ_CP044065.1"/>
</dbReference>
<dbReference type="InterPro" id="IPR005107">
    <property type="entry name" value="CO_DH_flav_C"/>
</dbReference>
<proteinExistence type="predicted"/>
<dbReference type="InterPro" id="IPR051312">
    <property type="entry name" value="Diverse_Substr_Oxidored"/>
</dbReference>
<evidence type="ECO:0000313" key="6">
    <source>
        <dbReference type="Proteomes" id="UP000322822"/>
    </source>
</evidence>
<protein>
    <submittedName>
        <fullName evidence="5">Molybdopterin dehydrogenase</fullName>
    </submittedName>
</protein>
<evidence type="ECO:0000313" key="5">
    <source>
        <dbReference type="EMBL" id="QET02133.1"/>
    </source>
</evidence>
<dbReference type="InterPro" id="IPR002346">
    <property type="entry name" value="Mopterin_DH_FAD-bd"/>
</dbReference>
<accession>A0A5P2H3P2</accession>
<dbReference type="GO" id="GO:0016491">
    <property type="term" value="F:oxidoreductase activity"/>
    <property type="evidence" value="ECO:0007669"/>
    <property type="project" value="UniProtKB-KW"/>
</dbReference>
<dbReference type="OrthoDB" id="9793944at2"/>
<dbReference type="InterPro" id="IPR016166">
    <property type="entry name" value="FAD-bd_PCMH"/>
</dbReference>
<dbReference type="PANTHER" id="PTHR42659:SF2">
    <property type="entry name" value="XANTHINE DEHYDROGENASE SUBUNIT C-RELATED"/>
    <property type="match status" value="1"/>
</dbReference>
<organism evidence="5 6">
    <name type="scientific">Cupriavidus pauculus</name>
    <dbReference type="NCBI Taxonomy" id="82633"/>
    <lineage>
        <taxon>Bacteria</taxon>
        <taxon>Pseudomonadati</taxon>
        <taxon>Pseudomonadota</taxon>
        <taxon>Betaproteobacteria</taxon>
        <taxon>Burkholderiales</taxon>
        <taxon>Burkholderiaceae</taxon>
        <taxon>Cupriavidus</taxon>
    </lineage>
</organism>
<dbReference type="SUPFAM" id="SSF55447">
    <property type="entry name" value="CO dehydrogenase flavoprotein C-terminal domain-like"/>
    <property type="match status" value="1"/>
</dbReference>
<dbReference type="SMART" id="SM01092">
    <property type="entry name" value="CO_deh_flav_C"/>
    <property type="match status" value="1"/>
</dbReference>
<evidence type="ECO:0000256" key="3">
    <source>
        <dbReference type="ARBA" id="ARBA00023002"/>
    </source>
</evidence>
<gene>
    <name evidence="5" type="ORF">FOB72_08820</name>
</gene>
<dbReference type="InterPro" id="IPR016169">
    <property type="entry name" value="FAD-bd_PCMH_sub2"/>
</dbReference>
<evidence type="ECO:0000256" key="1">
    <source>
        <dbReference type="ARBA" id="ARBA00022630"/>
    </source>
</evidence>
<dbReference type="GO" id="GO:0071949">
    <property type="term" value="F:FAD binding"/>
    <property type="evidence" value="ECO:0007669"/>
    <property type="project" value="InterPro"/>
</dbReference>
<name>A0A5P2H3P2_9BURK</name>
<reference evidence="5 6" key="1">
    <citation type="submission" date="2019-09" db="EMBL/GenBank/DDBJ databases">
        <title>FDA dAtabase for Regulatory Grade micrObial Sequences (FDA-ARGOS): Supporting development and validation of Infectious Disease Dx tests.</title>
        <authorList>
            <person name="Sciortino C."/>
            <person name="Tallon L."/>
            <person name="Sadzewicz L."/>
            <person name="Vavikolanu K."/>
            <person name="Mehta A."/>
            <person name="Aluvathingal J."/>
            <person name="Nadendla S."/>
            <person name="Nandy P."/>
            <person name="Geyer C."/>
            <person name="Yan Y."/>
            <person name="Sichtig H."/>
        </authorList>
    </citation>
    <scope>NUCLEOTIDE SEQUENCE [LARGE SCALE GENOMIC DNA]</scope>
    <source>
        <strain evidence="5 6">FDAARGOS_664</strain>
    </source>
</reference>
<dbReference type="SUPFAM" id="SSF56176">
    <property type="entry name" value="FAD-binding/transporter-associated domain-like"/>
    <property type="match status" value="1"/>
</dbReference>
<sequence>MIGEVFEFHRPASLKEAAGLLRQFAGEATVIGGGTMLVPAMSANQVRWKHVVGLSRLHLDTVVLTDTHVRIGAMTSYAQLLASPVVAEHLPLLRMMAEQVTGGPSIWNQGTLGGSAAFANPASDAPACLCALEAAFLLHSADGTRSVAAGDYFLGAFHTARRPDELLTHIEIPLARAPEVWRYQKYKPCASSWPIVAVACAVRLGEPARVRLAVGAATPRPVVVSRAFPGAGLHGDAWLDAIVAETMAGAGEGWSDELADASYRRAVLPAAIRRNLRAAIEEVDA</sequence>
<evidence type="ECO:0000256" key="2">
    <source>
        <dbReference type="ARBA" id="ARBA00022827"/>
    </source>
</evidence>
<dbReference type="Gene3D" id="3.30.390.50">
    <property type="entry name" value="CO dehydrogenase flavoprotein, C-terminal domain"/>
    <property type="match status" value="1"/>
</dbReference>
<dbReference type="AlphaFoldDB" id="A0A5P2H3P2"/>
<keyword evidence="3" id="KW-0560">Oxidoreductase</keyword>
<keyword evidence="1" id="KW-0285">Flavoprotein</keyword>
<dbReference type="EMBL" id="CP044065">
    <property type="protein sequence ID" value="QET02133.1"/>
    <property type="molecule type" value="Genomic_DNA"/>
</dbReference>
<dbReference type="InterPro" id="IPR016167">
    <property type="entry name" value="FAD-bd_PCMH_sub1"/>
</dbReference>
<dbReference type="Gene3D" id="3.30.465.10">
    <property type="match status" value="1"/>
</dbReference>
<dbReference type="Gene3D" id="3.30.43.10">
    <property type="entry name" value="Uridine Diphospho-n-acetylenolpyruvylglucosamine Reductase, domain 2"/>
    <property type="match status" value="1"/>
</dbReference>
<dbReference type="InterPro" id="IPR036318">
    <property type="entry name" value="FAD-bd_PCMH-like_sf"/>
</dbReference>